<dbReference type="AlphaFoldDB" id="A0A927MUG6"/>
<accession>A0A927MUG6</accession>
<keyword evidence="2" id="KW-1185">Reference proteome</keyword>
<comment type="caution">
    <text evidence="1">The sequence shown here is derived from an EMBL/GenBank/DDBJ whole genome shotgun (WGS) entry which is preliminary data.</text>
</comment>
<dbReference type="RefSeq" id="WP_192748318.1">
    <property type="nucleotide sequence ID" value="NZ_BAABJL010000065.1"/>
</dbReference>
<organism evidence="1 2">
    <name type="scientific">Actinopolymorpha pittospori</name>
    <dbReference type="NCBI Taxonomy" id="648752"/>
    <lineage>
        <taxon>Bacteria</taxon>
        <taxon>Bacillati</taxon>
        <taxon>Actinomycetota</taxon>
        <taxon>Actinomycetes</taxon>
        <taxon>Propionibacteriales</taxon>
        <taxon>Actinopolymorphaceae</taxon>
        <taxon>Actinopolymorpha</taxon>
    </lineage>
</organism>
<dbReference type="EMBL" id="JADBEM010000001">
    <property type="protein sequence ID" value="MBE1603522.1"/>
    <property type="molecule type" value="Genomic_DNA"/>
</dbReference>
<dbReference type="Proteomes" id="UP000638648">
    <property type="component" value="Unassembled WGS sequence"/>
</dbReference>
<sequence>MTGWIKDYVRTCLAAFDAREKHDDEFLDNLQAGGHRIVVIRQETELRPDGNGGEIIAWQIRDFLTEEILAAGRGTDSLFKGHHWQDNWYDYERAVLDAAQEPGAPSLDAPPPSTILDLPASLADALTERIYEWVSEHQDEAREWVR</sequence>
<evidence type="ECO:0000313" key="2">
    <source>
        <dbReference type="Proteomes" id="UP000638648"/>
    </source>
</evidence>
<name>A0A927MUG6_9ACTN</name>
<gene>
    <name evidence="1" type="ORF">HEB94_000370</name>
</gene>
<reference evidence="1" key="1">
    <citation type="submission" date="2020-10" db="EMBL/GenBank/DDBJ databases">
        <title>Sequencing the genomes of 1000 actinobacteria strains.</title>
        <authorList>
            <person name="Klenk H.-P."/>
        </authorList>
    </citation>
    <scope>NUCLEOTIDE SEQUENCE</scope>
    <source>
        <strain evidence="1">DSM 45354</strain>
    </source>
</reference>
<protein>
    <submittedName>
        <fullName evidence="1">Uncharacterized protein</fullName>
    </submittedName>
</protein>
<proteinExistence type="predicted"/>
<evidence type="ECO:0000313" key="1">
    <source>
        <dbReference type="EMBL" id="MBE1603522.1"/>
    </source>
</evidence>